<comment type="caution">
    <text evidence="1">The sequence shown here is derived from an EMBL/GenBank/DDBJ whole genome shotgun (WGS) entry which is preliminary data.</text>
</comment>
<dbReference type="InterPro" id="IPR036956">
    <property type="entry name" value="Impact_N_sf"/>
</dbReference>
<organism evidence="1 2">
    <name type="scientific">Stentor coeruleus</name>
    <dbReference type="NCBI Taxonomy" id="5963"/>
    <lineage>
        <taxon>Eukaryota</taxon>
        <taxon>Sar</taxon>
        <taxon>Alveolata</taxon>
        <taxon>Ciliophora</taxon>
        <taxon>Postciliodesmatophora</taxon>
        <taxon>Heterotrichea</taxon>
        <taxon>Heterotrichida</taxon>
        <taxon>Stentoridae</taxon>
        <taxon>Stentor</taxon>
    </lineage>
</organism>
<keyword evidence="2" id="KW-1185">Reference proteome</keyword>
<evidence type="ECO:0000313" key="1">
    <source>
        <dbReference type="EMBL" id="OMJ88258.1"/>
    </source>
</evidence>
<gene>
    <name evidence="1" type="ORF">SteCoe_9843</name>
</gene>
<proteinExistence type="predicted"/>
<dbReference type="EMBL" id="MPUH01000155">
    <property type="protein sequence ID" value="OMJ88258.1"/>
    <property type="molecule type" value="Genomic_DNA"/>
</dbReference>
<name>A0A1R2CGZ0_9CILI</name>
<reference evidence="1 2" key="1">
    <citation type="submission" date="2016-11" db="EMBL/GenBank/DDBJ databases">
        <title>The macronuclear genome of Stentor coeruleus: a giant cell with tiny introns.</title>
        <authorList>
            <person name="Slabodnick M."/>
            <person name="Ruby J.G."/>
            <person name="Reiff S.B."/>
            <person name="Swart E.C."/>
            <person name="Gosai S."/>
            <person name="Prabakaran S."/>
            <person name="Witkowska E."/>
            <person name="Larue G.E."/>
            <person name="Fisher S."/>
            <person name="Freeman R.M."/>
            <person name="Gunawardena J."/>
            <person name="Chu W."/>
            <person name="Stover N.A."/>
            <person name="Gregory B.D."/>
            <person name="Nowacki M."/>
            <person name="Derisi J."/>
            <person name="Roy S.W."/>
            <person name="Marshall W.F."/>
            <person name="Sood P."/>
        </authorList>
    </citation>
    <scope>NUCLEOTIDE SEQUENCE [LARGE SCALE GENOMIC DNA]</scope>
    <source>
        <strain evidence="1">WM001</strain>
    </source>
</reference>
<dbReference type="Gene3D" id="3.30.230.30">
    <property type="entry name" value="Impact, N-terminal domain"/>
    <property type="match status" value="1"/>
</dbReference>
<dbReference type="OrthoDB" id="325619at2759"/>
<dbReference type="Proteomes" id="UP000187209">
    <property type="component" value="Unassembled WGS sequence"/>
</dbReference>
<dbReference type="AlphaFoldDB" id="A0A1R2CGZ0"/>
<protein>
    <submittedName>
        <fullName evidence="1">Uncharacterized protein</fullName>
    </submittedName>
</protein>
<sequence length="516" mass="59468">MNNCEIILGRKAFFNRTVFQASAAQTYTYREARSTIQSMKAKFKNCTWAGIAFRITNMEDSYEEIPGIGKKILTLMTRMDITHLTIGVGVWYSGSIAHHDCNRMVLDRVIDIINLINSIIPPEMREKTPVKEYFLVEPEPINNHDYLNFPTHPYPAPLPPYDYRTEDLRKHLKDIMAVIDESEAKSLHELVGHSIIGKILHILFCLLNTTNYTVDKAKEFFKNENVVALMNNFEPNKMKKKKIREAKSLLKHFEYLDPQKLDKISHSSLLILDFISTVIEVLEDVEMPSPIEKPETTHADLSFKSSTKHIVYHSLPPKNPRRGKFLGVREMIVNDSKIISPTKIAMNYRNTSDVDLSLFKIRRIPQQMSMIRYASVEPKVLDHPNKKKHCKSVNFQNLTLANSGKTLDNSKKSLNMSTKAIEFSKNSPISSEASFFTHHKNENINKKDVVSDEDIIDKVLKIKTQRNDSFSQLDTSVYDVEIIKNIRKADINKQSTQFLLKFAAILRERRENHSLL</sequence>
<accession>A0A1R2CGZ0</accession>
<evidence type="ECO:0000313" key="2">
    <source>
        <dbReference type="Proteomes" id="UP000187209"/>
    </source>
</evidence>